<accession>A0AAQ3QGC5</accession>
<keyword evidence="2" id="KW-0963">Cytoplasm</keyword>
<keyword evidence="5" id="KW-1185">Reference proteome</keyword>
<dbReference type="Proteomes" id="UP001327560">
    <property type="component" value="Chromosome 5"/>
</dbReference>
<evidence type="ECO:0000313" key="4">
    <source>
        <dbReference type="EMBL" id="WOL08233.1"/>
    </source>
</evidence>
<comment type="function">
    <text evidence="2">Involved in regulation of actin and microtubule organization. Part of a WAVE complex that activates the Arp2/3 complex.</text>
</comment>
<sequence>MPLVRNEHGPGGSELYREAFRKDEPKEILDGAAVAGLVGILRQLGDLAEYASNVFRDLHEQITATSTRGRKMVIRVRNIEVALPFVEKAFKEEQSHIHFAYISGCDWHVCLQDEQSLLSSELPQFMINSYEDCHDLPRLYLLDKFDHAGTGSCLKRYSDPSYFKRMWAASQMENIEIIRVDKKLQKIKRRESRNNNGGSRHAVYISQHDNSTKFTSPSIDGQKYFVDNVSQKDMKLDPELSSRSMSFDSKCKESYLEQSSFVYPLIVTDESGNGEVPNCKLHCKDSYLSVCFLNNEPTAGSLDDISQHDTLHEQSISRSSSVIWDEKIEIVKSTSPASYDEIPVYRVQDSQDAIRDQDFETLEVNSEPENIDCAKIQASNQEDTLFNIGKISVPLSGPNHIDEVTSETDNYVDALNRLDSETETESECFTKREVNSLSNFSSQGMRSGTEMSPVIVVQNPVYPNSFAVEAQDITPRFSHLSSSDGSEHVESPNATEVLQNQEFSVTDYLCENNAHNESETKEHESESIEIGLSHNSGISGSPTTKIVEATSEASMSKNCPIPDVSVARPAIQLWTNGGLFGVDPSKPPDLRAVNIPSEKSVSGSKISSTGFSRCIVKPQMLVNEIGTKSDAKSLKKEPSSVDFSSVVKVTGDHNSLSFYVHGNSTKGHLYVRGNSEVQKSKGSPSCNDNQHDNNAKQDSQVSEQPLSQTELVQNPEETSTSNSIRPHEVDMTRNNGINGTPPCAVYSTWSREDGASQSKMGISSSFSEIAQRFLANTLQRRADLLTTSENSIEIRGPEETSVDHNKEASNGVASQASYEMRMDEEIAHASAKHPVSSISHYSEQSSAPLEYMKISFHPMNGLENSKLKLELSSGSLHENSEDFMFPSFQLLHGPVDTLEDVCSESDDDTFCRSCPYSSEDIPSPRSYSNSEQWEEGVTSKFIDHKLDFVDHRFQSSITPISRSIGIEQMNHFNMGASSVLGELDAENNIVPFQAGSKVELPGFHSVLLGNQHQEILPEIQANTEVQSKVEIPPPPPLPPMQWTVKPSIPSKDVAMNVPQVLRCSPQTEEQPSQRSPCVVAAVSPNCDEKKQDLQKVNWKKRVNHSVIHKEIDTREDLLHQIRNQSFNLRHTVKRAPREAPQSTNNITNVKVATILQKANAIRQAFVGSDDGGDDDNWSDV</sequence>
<dbReference type="Gene3D" id="6.10.280.150">
    <property type="match status" value="2"/>
</dbReference>
<evidence type="ECO:0000256" key="1">
    <source>
        <dbReference type="ARBA" id="ARBA00006993"/>
    </source>
</evidence>
<dbReference type="PANTHER" id="PTHR12902">
    <property type="entry name" value="WASP-1"/>
    <property type="match status" value="1"/>
</dbReference>
<feature type="compositionally biased region" description="Polar residues" evidence="3">
    <location>
        <begin position="696"/>
        <end position="724"/>
    </location>
</feature>
<feature type="compositionally biased region" description="Polar residues" evidence="3">
    <location>
        <begin position="675"/>
        <end position="688"/>
    </location>
</feature>
<dbReference type="GO" id="GO:0003779">
    <property type="term" value="F:actin binding"/>
    <property type="evidence" value="ECO:0007669"/>
    <property type="project" value="UniProtKB-UniRule"/>
</dbReference>
<evidence type="ECO:0000256" key="2">
    <source>
        <dbReference type="RuleBase" id="RU367034"/>
    </source>
</evidence>
<organism evidence="4 5">
    <name type="scientific">Canna indica</name>
    <name type="common">Indian-shot</name>
    <dbReference type="NCBI Taxonomy" id="4628"/>
    <lineage>
        <taxon>Eukaryota</taxon>
        <taxon>Viridiplantae</taxon>
        <taxon>Streptophyta</taxon>
        <taxon>Embryophyta</taxon>
        <taxon>Tracheophyta</taxon>
        <taxon>Spermatophyta</taxon>
        <taxon>Magnoliopsida</taxon>
        <taxon>Liliopsida</taxon>
        <taxon>Zingiberales</taxon>
        <taxon>Cannaceae</taxon>
        <taxon>Canna</taxon>
    </lineage>
</organism>
<dbReference type="EMBL" id="CP136894">
    <property type="protein sequence ID" value="WOL08233.1"/>
    <property type="molecule type" value="Genomic_DNA"/>
</dbReference>
<dbReference type="Gene3D" id="1.20.5.340">
    <property type="match status" value="1"/>
</dbReference>
<dbReference type="AlphaFoldDB" id="A0AAQ3QGC5"/>
<evidence type="ECO:0000313" key="5">
    <source>
        <dbReference type="Proteomes" id="UP001327560"/>
    </source>
</evidence>
<dbReference type="PANTHER" id="PTHR12902:SF33">
    <property type="entry name" value="PROTEIN SCAR3"/>
    <property type="match status" value="1"/>
</dbReference>
<dbReference type="GO" id="GO:2000601">
    <property type="term" value="P:positive regulation of Arp2/3 complex-mediated actin nucleation"/>
    <property type="evidence" value="ECO:0007669"/>
    <property type="project" value="TreeGrafter"/>
</dbReference>
<name>A0AAQ3QGC5_9LILI</name>
<protein>
    <recommendedName>
        <fullName evidence="2">Protein SCAR</fullName>
    </recommendedName>
    <alternativeName>
        <fullName evidence="2">Protein WAVE</fullName>
    </alternativeName>
</protein>
<feature type="region of interest" description="Disordered" evidence="3">
    <location>
        <begin position="675"/>
        <end position="745"/>
    </location>
</feature>
<proteinExistence type="inferred from homology"/>
<gene>
    <name evidence="4" type="ORF">Cni_G16985</name>
</gene>
<keyword evidence="2" id="KW-0206">Cytoskeleton</keyword>
<reference evidence="4 5" key="1">
    <citation type="submission" date="2023-10" db="EMBL/GenBank/DDBJ databases">
        <title>Chromosome-scale genome assembly provides insights into flower coloration mechanisms of Canna indica.</title>
        <authorList>
            <person name="Li C."/>
        </authorList>
    </citation>
    <scope>NUCLEOTIDE SEQUENCE [LARGE SCALE GENOMIC DNA]</scope>
    <source>
        <tissue evidence="4">Flower</tissue>
    </source>
</reference>
<dbReference type="GO" id="GO:0005856">
    <property type="term" value="C:cytoskeleton"/>
    <property type="evidence" value="ECO:0007669"/>
    <property type="project" value="UniProtKB-SubCell"/>
</dbReference>
<dbReference type="GO" id="GO:0071933">
    <property type="term" value="F:Arp2/3 complex binding"/>
    <property type="evidence" value="ECO:0007669"/>
    <property type="project" value="TreeGrafter"/>
</dbReference>
<dbReference type="GO" id="GO:0030036">
    <property type="term" value="P:actin cytoskeleton organization"/>
    <property type="evidence" value="ECO:0007669"/>
    <property type="project" value="UniProtKB-UniRule"/>
</dbReference>
<keyword evidence="2" id="KW-0009">Actin-binding</keyword>
<dbReference type="GO" id="GO:0034237">
    <property type="term" value="F:protein kinase A regulatory subunit binding"/>
    <property type="evidence" value="ECO:0007669"/>
    <property type="project" value="TreeGrafter"/>
</dbReference>
<comment type="subcellular location">
    <subcellularLocation>
        <location evidence="2">Cytoplasm</location>
        <location evidence="2">Cytoskeleton</location>
    </subcellularLocation>
</comment>
<evidence type="ECO:0000256" key="3">
    <source>
        <dbReference type="SAM" id="MobiDB-lite"/>
    </source>
</evidence>
<dbReference type="InterPro" id="IPR028288">
    <property type="entry name" value="SCAR/WAVE_fam"/>
</dbReference>
<comment type="similarity">
    <text evidence="1 2">Belongs to the SCAR/WAVE family.</text>
</comment>